<dbReference type="InterPro" id="IPR013750">
    <property type="entry name" value="GHMP_kinase_C_dom"/>
</dbReference>
<dbReference type="GO" id="GO:0006012">
    <property type="term" value="P:galactose metabolic process"/>
    <property type="evidence" value="ECO:0007669"/>
    <property type="project" value="InterPro"/>
</dbReference>
<evidence type="ECO:0000256" key="3">
    <source>
        <dbReference type="ARBA" id="ARBA00022840"/>
    </source>
</evidence>
<dbReference type="InterPro" id="IPR036554">
    <property type="entry name" value="GHMP_kinase_C_sf"/>
</dbReference>
<dbReference type="GO" id="GO:0004335">
    <property type="term" value="F:galactokinase activity"/>
    <property type="evidence" value="ECO:0007669"/>
    <property type="project" value="InterPro"/>
</dbReference>
<dbReference type="Gene3D" id="1.20.1440.340">
    <property type="match status" value="1"/>
</dbReference>
<proteinExistence type="inferred from homology"/>
<comment type="similarity">
    <text evidence="1">Belongs to the GHMP kinase family. GalK subfamily.</text>
</comment>
<dbReference type="InterPro" id="IPR020568">
    <property type="entry name" value="Ribosomal_Su5_D2-typ_SF"/>
</dbReference>
<dbReference type="GO" id="GO:0005829">
    <property type="term" value="C:cytosol"/>
    <property type="evidence" value="ECO:0007669"/>
    <property type="project" value="TreeGrafter"/>
</dbReference>
<dbReference type="Pfam" id="PF00288">
    <property type="entry name" value="GHMP_kinases_N"/>
    <property type="match status" value="1"/>
</dbReference>
<dbReference type="SUPFAM" id="SSF54211">
    <property type="entry name" value="Ribosomal protein S5 domain 2-like"/>
    <property type="match status" value="1"/>
</dbReference>
<name>A0A0N4V9D1_ENTVE</name>
<keyword evidence="2" id="KW-0547">Nucleotide-binding</keyword>
<dbReference type="PRINTS" id="PR00959">
    <property type="entry name" value="MEVGALKINASE"/>
</dbReference>
<dbReference type="Pfam" id="PF10509">
    <property type="entry name" value="GalKase_gal_bdg"/>
    <property type="match status" value="1"/>
</dbReference>
<keyword evidence="3" id="KW-0067">ATP-binding</keyword>
<evidence type="ECO:0000313" key="9">
    <source>
        <dbReference type="WBParaSite" id="EVEC_0000704001-mRNA-1"/>
    </source>
</evidence>
<evidence type="ECO:0000313" key="7">
    <source>
        <dbReference type="EMBL" id="VDD91810.1"/>
    </source>
</evidence>
<reference evidence="7 8" key="2">
    <citation type="submission" date="2018-10" db="EMBL/GenBank/DDBJ databases">
        <authorList>
            <consortium name="Pathogen Informatics"/>
        </authorList>
    </citation>
    <scope>NUCLEOTIDE SEQUENCE [LARGE SCALE GENOMIC DNA]</scope>
</reference>
<dbReference type="InterPro" id="IPR014721">
    <property type="entry name" value="Ribsml_uS5_D2-typ_fold_subgr"/>
</dbReference>
<dbReference type="EMBL" id="UXUI01008561">
    <property type="protein sequence ID" value="VDD91810.1"/>
    <property type="molecule type" value="Genomic_DNA"/>
</dbReference>
<evidence type="ECO:0000256" key="1">
    <source>
        <dbReference type="ARBA" id="ARBA00006566"/>
    </source>
</evidence>
<dbReference type="InterPro" id="IPR000705">
    <property type="entry name" value="Galactokinase"/>
</dbReference>
<evidence type="ECO:0000313" key="8">
    <source>
        <dbReference type="Proteomes" id="UP000274131"/>
    </source>
</evidence>
<reference evidence="9" key="1">
    <citation type="submission" date="2017-02" db="UniProtKB">
        <authorList>
            <consortium name="WormBaseParasite"/>
        </authorList>
    </citation>
    <scope>IDENTIFICATION</scope>
</reference>
<dbReference type="WBParaSite" id="EVEC_0000704001-mRNA-1">
    <property type="protein sequence ID" value="EVEC_0000704001-mRNA-1"/>
    <property type="gene ID" value="EVEC_0000704001"/>
</dbReference>
<evidence type="ECO:0000256" key="2">
    <source>
        <dbReference type="ARBA" id="ARBA00022741"/>
    </source>
</evidence>
<feature type="domain" description="Galactokinase N-terminal" evidence="6">
    <location>
        <begin position="8"/>
        <end position="54"/>
    </location>
</feature>
<dbReference type="OrthoDB" id="187738at2759"/>
<sequence>MENLKVLFKDYFKCDAQCGVRCPGRVNLIGEHVDYSGYGVLPMAIAMSTHILVSWRDTDEICFANTDAAFPAATYKLEEVWIGKPIKWYYYFLCGWKGIIEHLKLSPRGMNVLVSGSIPVSSGLSGSSSIVCAAALSVLTLYRNEPFEVMSKAALADLCAKIERYIGTEGGGMDQAIEVLGKSGCAMMINFNPLKVEEVPVPKGALFAVLHCGTTLTKSTTSNYNQRVVECRIAAQKFFDTHVVSQIMAKLNGVEEWKKIRTLKQAADVLEKSPDGMLLVVKSILTKPLYSRAAVLELLELDDAEFAQTSLSRNTQTMDEFKLQQRASHVYSEAARVVLFKDACQVGDLQRLGKLMNESHASCRDMYECSCKELDNTVKKCLDCGALGARLTGAGWGGCVVALFTEKRNDLDVLFWSEPSAGIEVTKF</sequence>
<dbReference type="AlphaFoldDB" id="A0A0N4V9D1"/>
<dbReference type="InterPro" id="IPR006206">
    <property type="entry name" value="Mevalonate/galactokinase"/>
</dbReference>
<organism evidence="9">
    <name type="scientific">Enterobius vermicularis</name>
    <name type="common">Human pinworm</name>
    <dbReference type="NCBI Taxonomy" id="51028"/>
    <lineage>
        <taxon>Eukaryota</taxon>
        <taxon>Metazoa</taxon>
        <taxon>Ecdysozoa</taxon>
        <taxon>Nematoda</taxon>
        <taxon>Chromadorea</taxon>
        <taxon>Rhabditida</taxon>
        <taxon>Spirurina</taxon>
        <taxon>Oxyuridomorpha</taxon>
        <taxon>Oxyuroidea</taxon>
        <taxon>Oxyuridae</taxon>
        <taxon>Enterobius</taxon>
    </lineage>
</organism>
<keyword evidence="8" id="KW-1185">Reference proteome</keyword>
<dbReference type="STRING" id="51028.A0A0N4V9D1"/>
<dbReference type="Gene3D" id="3.30.230.10">
    <property type="match status" value="1"/>
</dbReference>
<dbReference type="InterPro" id="IPR006204">
    <property type="entry name" value="GHMP_kinase_N_dom"/>
</dbReference>
<feature type="domain" description="GHMP kinase N-terminal" evidence="4">
    <location>
        <begin position="99"/>
        <end position="182"/>
    </location>
</feature>
<dbReference type="NCBIfam" id="TIGR00131">
    <property type="entry name" value="gal_kin"/>
    <property type="match status" value="1"/>
</dbReference>
<dbReference type="PIRSF" id="PIRSF000530">
    <property type="entry name" value="Galactokinase"/>
    <property type="match status" value="1"/>
</dbReference>
<dbReference type="PANTHER" id="PTHR10457">
    <property type="entry name" value="MEVALONATE KINASE/GALACTOKINASE"/>
    <property type="match status" value="1"/>
</dbReference>
<evidence type="ECO:0000259" key="4">
    <source>
        <dbReference type="Pfam" id="PF00288"/>
    </source>
</evidence>
<gene>
    <name evidence="7" type="ORF">EVEC_LOCUS6561</name>
</gene>
<evidence type="ECO:0000259" key="6">
    <source>
        <dbReference type="Pfam" id="PF10509"/>
    </source>
</evidence>
<dbReference type="PROSITE" id="PS00106">
    <property type="entry name" value="GALACTOKINASE"/>
    <property type="match status" value="1"/>
</dbReference>
<dbReference type="SUPFAM" id="SSF55060">
    <property type="entry name" value="GHMP Kinase, C-terminal domain"/>
    <property type="match status" value="1"/>
</dbReference>
<evidence type="ECO:0000259" key="5">
    <source>
        <dbReference type="Pfam" id="PF08544"/>
    </source>
</evidence>
<dbReference type="GO" id="GO:0005524">
    <property type="term" value="F:ATP binding"/>
    <property type="evidence" value="ECO:0007669"/>
    <property type="project" value="UniProtKB-KW"/>
</dbReference>
<feature type="domain" description="GHMP kinase C-terminal" evidence="5">
    <location>
        <begin position="342"/>
        <end position="408"/>
    </location>
</feature>
<dbReference type="InterPro" id="IPR019741">
    <property type="entry name" value="Galactokinase_CS"/>
</dbReference>
<dbReference type="Gene3D" id="3.30.70.3170">
    <property type="match status" value="1"/>
</dbReference>
<dbReference type="PRINTS" id="PR00473">
    <property type="entry name" value="GALCTOKINASE"/>
</dbReference>
<dbReference type="Proteomes" id="UP000274131">
    <property type="component" value="Unassembled WGS sequence"/>
</dbReference>
<protein>
    <submittedName>
        <fullName evidence="9">Galactokinase</fullName>
    </submittedName>
</protein>
<accession>A0A0N4V9D1</accession>
<dbReference type="Pfam" id="PF08544">
    <property type="entry name" value="GHMP_kinases_C"/>
    <property type="match status" value="1"/>
</dbReference>
<dbReference type="InterPro" id="IPR019539">
    <property type="entry name" value="GalKase_N"/>
</dbReference>
<dbReference type="PANTHER" id="PTHR10457:SF7">
    <property type="entry name" value="GALACTOKINASE-RELATED"/>
    <property type="match status" value="1"/>
</dbReference>